<gene>
    <name evidence="8" type="ORF">g.785</name>
</gene>
<keyword evidence="4" id="KW-0560">Oxidoreductase</keyword>
<dbReference type="Pfam" id="PF00067">
    <property type="entry name" value="p450"/>
    <property type="match status" value="1"/>
</dbReference>
<dbReference type="PANTHER" id="PTHR24302:SF15">
    <property type="entry name" value="FATTY-ACID PEROXYGENASE"/>
    <property type="match status" value="1"/>
</dbReference>
<dbReference type="Gene3D" id="1.10.630.10">
    <property type="entry name" value="Cytochrome P450"/>
    <property type="match status" value="1"/>
</dbReference>
<keyword evidence="6" id="KW-0503">Monooxygenase</keyword>
<evidence type="ECO:0008006" key="9">
    <source>
        <dbReference type="Google" id="ProtNLM"/>
    </source>
</evidence>
<evidence type="ECO:0000256" key="5">
    <source>
        <dbReference type="ARBA" id="ARBA00023004"/>
    </source>
</evidence>
<name>A0A1B6L7V6_9HEMI</name>
<reference evidence="8" key="1">
    <citation type="submission" date="2015-11" db="EMBL/GenBank/DDBJ databases">
        <title>De novo transcriptome assembly of four potential Pierce s Disease insect vectors from Arizona vineyards.</title>
        <authorList>
            <person name="Tassone E.E."/>
        </authorList>
    </citation>
    <scope>NUCLEOTIDE SEQUENCE</scope>
</reference>
<evidence type="ECO:0000256" key="6">
    <source>
        <dbReference type="ARBA" id="ARBA00023033"/>
    </source>
</evidence>
<dbReference type="EMBL" id="GEBQ01020189">
    <property type="protein sequence ID" value="JAT19788.1"/>
    <property type="molecule type" value="Transcribed_RNA"/>
</dbReference>
<dbReference type="InterPro" id="IPR036396">
    <property type="entry name" value="Cyt_P450_sf"/>
</dbReference>
<dbReference type="AlphaFoldDB" id="A0A1B6L7V6"/>
<keyword evidence="7" id="KW-0812">Transmembrane</keyword>
<evidence type="ECO:0000256" key="4">
    <source>
        <dbReference type="ARBA" id="ARBA00023002"/>
    </source>
</evidence>
<dbReference type="SUPFAM" id="SSF48264">
    <property type="entry name" value="Cytochrome P450"/>
    <property type="match status" value="1"/>
</dbReference>
<evidence type="ECO:0000313" key="8">
    <source>
        <dbReference type="EMBL" id="JAT19788.1"/>
    </source>
</evidence>
<dbReference type="InterPro" id="IPR001128">
    <property type="entry name" value="Cyt_P450"/>
</dbReference>
<accession>A0A1B6L7V6</accession>
<protein>
    <recommendedName>
        <fullName evidence="9">Cytochrome P450</fullName>
    </recommendedName>
</protein>
<dbReference type="InterPro" id="IPR050705">
    <property type="entry name" value="Cytochrome_P450_3A"/>
</dbReference>
<sequence>CWTGWSLCLFIHRDFFAIAARRGDVITMAVAGSWLADSFLLVASLLFLLYCYLSSSFSYFRDRNIPYLRPTLVVGLSEVFAKSQTDLANFLYSKFPNEGFFGYFHSRMPTLVVKDPELVKRILVQDFSNFQERGFPFVETSPLSRNLFNLRGDTWRALRYKLIPTFTSGKLKNMLEQLNNCSERLVNVL</sequence>
<evidence type="ECO:0000256" key="1">
    <source>
        <dbReference type="ARBA" id="ARBA00010617"/>
    </source>
</evidence>
<dbReference type="PANTHER" id="PTHR24302">
    <property type="entry name" value="CYTOCHROME P450 FAMILY 3"/>
    <property type="match status" value="1"/>
</dbReference>
<keyword evidence="3" id="KW-0479">Metal-binding</keyword>
<evidence type="ECO:0000256" key="2">
    <source>
        <dbReference type="ARBA" id="ARBA00022617"/>
    </source>
</evidence>
<keyword evidence="7" id="KW-1133">Transmembrane helix</keyword>
<keyword evidence="5" id="KW-0408">Iron</keyword>
<dbReference type="GO" id="GO:0020037">
    <property type="term" value="F:heme binding"/>
    <property type="evidence" value="ECO:0007669"/>
    <property type="project" value="InterPro"/>
</dbReference>
<dbReference type="GO" id="GO:0008395">
    <property type="term" value="F:steroid hydroxylase activity"/>
    <property type="evidence" value="ECO:0007669"/>
    <property type="project" value="TreeGrafter"/>
</dbReference>
<dbReference type="GO" id="GO:0005506">
    <property type="term" value="F:iron ion binding"/>
    <property type="evidence" value="ECO:0007669"/>
    <property type="project" value="InterPro"/>
</dbReference>
<feature type="transmembrane region" description="Helical" evidence="7">
    <location>
        <begin position="34"/>
        <end position="53"/>
    </location>
</feature>
<feature type="non-terminal residue" evidence="8">
    <location>
        <position position="1"/>
    </location>
</feature>
<keyword evidence="2" id="KW-0349">Heme</keyword>
<evidence type="ECO:0000256" key="7">
    <source>
        <dbReference type="SAM" id="Phobius"/>
    </source>
</evidence>
<keyword evidence="7" id="KW-0472">Membrane</keyword>
<proteinExistence type="inferred from homology"/>
<organism evidence="8">
    <name type="scientific">Graphocephala atropunctata</name>
    <dbReference type="NCBI Taxonomy" id="36148"/>
    <lineage>
        <taxon>Eukaryota</taxon>
        <taxon>Metazoa</taxon>
        <taxon>Ecdysozoa</taxon>
        <taxon>Arthropoda</taxon>
        <taxon>Hexapoda</taxon>
        <taxon>Insecta</taxon>
        <taxon>Pterygota</taxon>
        <taxon>Neoptera</taxon>
        <taxon>Paraneoptera</taxon>
        <taxon>Hemiptera</taxon>
        <taxon>Auchenorrhyncha</taxon>
        <taxon>Membracoidea</taxon>
        <taxon>Cicadellidae</taxon>
        <taxon>Cicadellinae</taxon>
        <taxon>Cicadellini</taxon>
        <taxon>Graphocephala</taxon>
    </lineage>
</organism>
<dbReference type="GO" id="GO:0016705">
    <property type="term" value="F:oxidoreductase activity, acting on paired donors, with incorporation or reduction of molecular oxygen"/>
    <property type="evidence" value="ECO:0007669"/>
    <property type="project" value="InterPro"/>
</dbReference>
<comment type="similarity">
    <text evidence="1">Belongs to the cytochrome P450 family.</text>
</comment>
<evidence type="ECO:0000256" key="3">
    <source>
        <dbReference type="ARBA" id="ARBA00022723"/>
    </source>
</evidence>